<comment type="caution">
    <text evidence="2">The sequence shown here is derived from an EMBL/GenBank/DDBJ whole genome shotgun (WGS) entry which is preliminary data.</text>
</comment>
<evidence type="ECO:0000313" key="3">
    <source>
        <dbReference type="Proteomes" id="UP001054837"/>
    </source>
</evidence>
<accession>A0AAV4NJU1</accession>
<protein>
    <submittedName>
        <fullName evidence="2">Uncharacterized protein</fullName>
    </submittedName>
</protein>
<feature type="compositionally biased region" description="Basic and acidic residues" evidence="1">
    <location>
        <begin position="132"/>
        <end position="143"/>
    </location>
</feature>
<proteinExistence type="predicted"/>
<gene>
    <name evidence="2" type="primary">C0J52_04034</name>
    <name evidence="2" type="ORF">CDAR_270301</name>
</gene>
<evidence type="ECO:0000313" key="2">
    <source>
        <dbReference type="EMBL" id="GIX84005.1"/>
    </source>
</evidence>
<dbReference type="AlphaFoldDB" id="A0AAV4NJU1"/>
<sequence>MSNKRVRYNVQDDLIILREIVAVNPYGDSARWTSIQESVCKTTNKIFSTRSVKDHAERLVKLYNVQDRTNLRKSGCEKQYSEKEQLLQNMKQLMKEQKKKQKCSFNLKDKVSIQKGIEKRNEELEFLMAQYKESENTPVDSERNVSQNVEENAEDSRNFTENAE</sequence>
<feature type="region of interest" description="Disordered" evidence="1">
    <location>
        <begin position="132"/>
        <end position="164"/>
    </location>
</feature>
<feature type="non-terminal residue" evidence="2">
    <location>
        <position position="164"/>
    </location>
</feature>
<dbReference type="Proteomes" id="UP001054837">
    <property type="component" value="Unassembled WGS sequence"/>
</dbReference>
<dbReference type="PANTHER" id="PTHR37558:SF1">
    <property type="entry name" value="HTH CENPB-TYPE DOMAIN-CONTAINING PROTEIN"/>
    <property type="match status" value="1"/>
</dbReference>
<organism evidence="2 3">
    <name type="scientific">Caerostris darwini</name>
    <dbReference type="NCBI Taxonomy" id="1538125"/>
    <lineage>
        <taxon>Eukaryota</taxon>
        <taxon>Metazoa</taxon>
        <taxon>Ecdysozoa</taxon>
        <taxon>Arthropoda</taxon>
        <taxon>Chelicerata</taxon>
        <taxon>Arachnida</taxon>
        <taxon>Araneae</taxon>
        <taxon>Araneomorphae</taxon>
        <taxon>Entelegynae</taxon>
        <taxon>Araneoidea</taxon>
        <taxon>Araneidae</taxon>
        <taxon>Caerostris</taxon>
    </lineage>
</organism>
<dbReference type="EMBL" id="BPLQ01001691">
    <property type="protein sequence ID" value="GIX84005.1"/>
    <property type="molecule type" value="Genomic_DNA"/>
</dbReference>
<dbReference type="PANTHER" id="PTHR37558">
    <property type="entry name" value="HTH CENPB-TYPE DOMAIN-CONTAINING PROTEIN"/>
    <property type="match status" value="1"/>
</dbReference>
<name>A0AAV4NJU1_9ARAC</name>
<keyword evidence="3" id="KW-1185">Reference proteome</keyword>
<reference evidence="2 3" key="1">
    <citation type="submission" date="2021-06" db="EMBL/GenBank/DDBJ databases">
        <title>Caerostris darwini draft genome.</title>
        <authorList>
            <person name="Kono N."/>
            <person name="Arakawa K."/>
        </authorList>
    </citation>
    <scope>NUCLEOTIDE SEQUENCE [LARGE SCALE GENOMIC DNA]</scope>
</reference>
<evidence type="ECO:0000256" key="1">
    <source>
        <dbReference type="SAM" id="MobiDB-lite"/>
    </source>
</evidence>